<dbReference type="Gene3D" id="3.30.750.24">
    <property type="entry name" value="STAS domain"/>
    <property type="match status" value="1"/>
</dbReference>
<dbReference type="AlphaFoldDB" id="A0A0K1EB71"/>
<dbReference type="EMBL" id="CP012159">
    <property type="protein sequence ID" value="AKT38105.1"/>
    <property type="molecule type" value="Genomic_DNA"/>
</dbReference>
<gene>
    <name evidence="4" type="primary">rsbV</name>
    <name evidence="4" type="ORF">CMC5_022470</name>
</gene>
<keyword evidence="5" id="KW-1185">Reference proteome</keyword>
<dbReference type="KEGG" id="ccro:CMC5_022470"/>
<dbReference type="Proteomes" id="UP000067626">
    <property type="component" value="Chromosome"/>
</dbReference>
<evidence type="ECO:0000259" key="3">
    <source>
        <dbReference type="PROSITE" id="PS50801"/>
    </source>
</evidence>
<dbReference type="InterPro" id="IPR051932">
    <property type="entry name" value="Bact_StressResp_Reg"/>
</dbReference>
<dbReference type="Pfam" id="PF01740">
    <property type="entry name" value="STAS"/>
    <property type="match status" value="1"/>
</dbReference>
<dbReference type="InterPro" id="IPR013656">
    <property type="entry name" value="PAS_4"/>
</dbReference>
<evidence type="ECO:0000313" key="4">
    <source>
        <dbReference type="EMBL" id="AKT38105.1"/>
    </source>
</evidence>
<keyword evidence="1" id="KW-0597">Phosphoprotein</keyword>
<evidence type="ECO:0000313" key="5">
    <source>
        <dbReference type="Proteomes" id="UP000067626"/>
    </source>
</evidence>
<dbReference type="InterPro" id="IPR036513">
    <property type="entry name" value="STAS_dom_sf"/>
</dbReference>
<proteinExistence type="predicted"/>
<dbReference type="CDD" id="cd00130">
    <property type="entry name" value="PAS"/>
    <property type="match status" value="1"/>
</dbReference>
<reference evidence="4 5" key="1">
    <citation type="submission" date="2015-07" db="EMBL/GenBank/DDBJ databases">
        <title>Genome analysis of myxobacterium Chondromyces crocatus Cm c5 reveals a high potential for natural compound synthesis and the genetic basis for the loss of fruiting body formation.</title>
        <authorList>
            <person name="Zaburannyi N."/>
            <person name="Bunk B."/>
            <person name="Maier J."/>
            <person name="Overmann J."/>
            <person name="Mueller R."/>
        </authorList>
    </citation>
    <scope>NUCLEOTIDE SEQUENCE [LARGE SCALE GENOMIC DNA]</scope>
    <source>
        <strain evidence="4 5">Cm c5</strain>
    </source>
</reference>
<dbReference type="CDD" id="cd07041">
    <property type="entry name" value="STAS_RsbR_RsbS_like"/>
    <property type="match status" value="1"/>
</dbReference>
<dbReference type="InterPro" id="IPR035965">
    <property type="entry name" value="PAS-like_dom_sf"/>
</dbReference>
<dbReference type="SUPFAM" id="SSF55785">
    <property type="entry name" value="PYP-like sensor domain (PAS domain)"/>
    <property type="match status" value="2"/>
</dbReference>
<dbReference type="Gene3D" id="3.30.450.20">
    <property type="entry name" value="PAS domain"/>
    <property type="match status" value="2"/>
</dbReference>
<dbReference type="InterPro" id="IPR002645">
    <property type="entry name" value="STAS_dom"/>
</dbReference>
<feature type="domain" description="STAS" evidence="3">
    <location>
        <begin position="248"/>
        <end position="359"/>
    </location>
</feature>
<evidence type="ECO:0000256" key="1">
    <source>
        <dbReference type="ARBA" id="ARBA00022553"/>
    </source>
</evidence>
<sequence>MSVEEFFSVCPAMLFITNLDGRLERTSTALKNTLGVDDTPGQPLRTFIHPDDQGVFDAAWARVQTSSEPVTLRARFREADGHSRHLSCRMARPDEGPTIHGSLHQHLVEADPVCKEALFDAIAAHLPVGIWALDEEGKFLLQEGATTQSMGLAPRQYVGQNVFALHGDADVVRTHVREALAGRATHYLSEMMGVHCDNWMVPIHDDDGRQFMTLGFSMDITRVHETQVSLRERIAEIEQQREIIRQLSTPIIEVWDGVLTLPMLGILDSSRTADVMQQLLARIEQDHASFAILDLTGVEMIDTGVAGYIIRLVSAIRLLGAEGIVSGIRPTVAQTMVAVGADLSQIVTHRNLRAALTYCIRQMTPRPASQPRRSPHE</sequence>
<dbReference type="Pfam" id="PF08448">
    <property type="entry name" value="PAS_4"/>
    <property type="match status" value="1"/>
</dbReference>
<organism evidence="4 5">
    <name type="scientific">Chondromyces crocatus</name>
    <dbReference type="NCBI Taxonomy" id="52"/>
    <lineage>
        <taxon>Bacteria</taxon>
        <taxon>Pseudomonadati</taxon>
        <taxon>Myxococcota</taxon>
        <taxon>Polyangia</taxon>
        <taxon>Polyangiales</taxon>
        <taxon>Polyangiaceae</taxon>
        <taxon>Chondromyces</taxon>
    </lineage>
</organism>
<dbReference type="PANTHER" id="PTHR33745:SF3">
    <property type="entry name" value="RSBT CO-ANTAGONIST PROTEIN RSBRC"/>
    <property type="match status" value="1"/>
</dbReference>
<dbReference type="PANTHER" id="PTHR33745">
    <property type="entry name" value="RSBT ANTAGONIST PROTEIN RSBS-RELATED"/>
    <property type="match status" value="1"/>
</dbReference>
<protein>
    <submittedName>
        <fullName evidence="4">Anti-anti-sigma factor</fullName>
    </submittedName>
</protein>
<dbReference type="SMART" id="SM00091">
    <property type="entry name" value="PAS"/>
    <property type="match status" value="2"/>
</dbReference>
<feature type="domain" description="PAS" evidence="2">
    <location>
        <begin position="115"/>
        <end position="163"/>
    </location>
</feature>
<name>A0A0K1EB71_CHOCO</name>
<accession>A0A0K1EB71</accession>
<dbReference type="PROSITE" id="PS50112">
    <property type="entry name" value="PAS"/>
    <property type="match status" value="1"/>
</dbReference>
<evidence type="ECO:0000259" key="2">
    <source>
        <dbReference type="PROSITE" id="PS50112"/>
    </source>
</evidence>
<dbReference type="NCBIfam" id="TIGR00229">
    <property type="entry name" value="sensory_box"/>
    <property type="match status" value="1"/>
</dbReference>
<dbReference type="STRING" id="52.CMC5_022470"/>
<dbReference type="SUPFAM" id="SSF52091">
    <property type="entry name" value="SpoIIaa-like"/>
    <property type="match status" value="1"/>
</dbReference>
<dbReference type="InterPro" id="IPR000014">
    <property type="entry name" value="PAS"/>
</dbReference>
<dbReference type="PROSITE" id="PS50801">
    <property type="entry name" value="STAS"/>
    <property type="match status" value="1"/>
</dbReference>
<dbReference type="RefSeq" id="WP_050430381.1">
    <property type="nucleotide sequence ID" value="NZ_CP012159.1"/>
</dbReference>